<dbReference type="Pfam" id="PF00023">
    <property type="entry name" value="Ank"/>
    <property type="match status" value="1"/>
</dbReference>
<dbReference type="EMBL" id="VOBR01000007">
    <property type="protein sequence ID" value="TWP51771.1"/>
    <property type="molecule type" value="Genomic_DNA"/>
</dbReference>
<accession>A0A563EWB4</accession>
<dbReference type="PROSITE" id="PS50088">
    <property type="entry name" value="ANK_REPEAT"/>
    <property type="match status" value="4"/>
</dbReference>
<comment type="caution">
    <text evidence="2">The sequence shown here is derived from an EMBL/GenBank/DDBJ whole genome shotgun (WGS) entry which is preliminary data.</text>
</comment>
<dbReference type="PANTHER" id="PTHR24183">
    <property type="entry name" value="FIBRONECTIN TYPE 3 AND ANKYRIN REPEAT DOMAINS PROTEIN 1"/>
    <property type="match status" value="1"/>
</dbReference>
<name>A0A563EWB4_9PSEU</name>
<protein>
    <submittedName>
        <fullName evidence="2">Uncharacterized protein</fullName>
    </submittedName>
</protein>
<dbReference type="PRINTS" id="PR01415">
    <property type="entry name" value="ANKYRIN"/>
</dbReference>
<dbReference type="Pfam" id="PF12796">
    <property type="entry name" value="Ank_2"/>
    <property type="match status" value="2"/>
</dbReference>
<evidence type="ECO:0000313" key="2">
    <source>
        <dbReference type="EMBL" id="TWP51771.1"/>
    </source>
</evidence>
<reference evidence="2 3" key="1">
    <citation type="submission" date="2019-07" db="EMBL/GenBank/DDBJ databases">
        <title>Lentzea xizangensis sp. nov., isolated from Qinghai-Tibetan Plateau Soils.</title>
        <authorList>
            <person name="Huang J."/>
        </authorList>
    </citation>
    <scope>NUCLEOTIDE SEQUENCE [LARGE SCALE GENOMIC DNA]</scope>
    <source>
        <strain evidence="2 3">FXJ1.1311</strain>
    </source>
</reference>
<dbReference type="AlphaFoldDB" id="A0A563EWB4"/>
<evidence type="ECO:0000313" key="3">
    <source>
        <dbReference type="Proteomes" id="UP000316639"/>
    </source>
</evidence>
<dbReference type="PROSITE" id="PS50297">
    <property type="entry name" value="ANK_REP_REGION"/>
    <property type="match status" value="4"/>
</dbReference>
<dbReference type="Proteomes" id="UP000316639">
    <property type="component" value="Unassembled WGS sequence"/>
</dbReference>
<feature type="repeat" description="ANK" evidence="1">
    <location>
        <begin position="244"/>
        <end position="276"/>
    </location>
</feature>
<sequence length="557" mass="61273">MKDVDWFSPFVVRGDAVGVESARDEVTPEVLEDLLWLYGRLDTWLQRCLLVQLLQDHWEPELFAPVMRDMLRAPTDWHDGGTEDNVQWSQAVALGFLDERYDMFDRYWNDRDVLRAAVARARTEYGLTADEVADAPRPLIPYSADPKARLEQACRRGDTDIVLATLDTGLDVDTPLSIGTPMMHAIVNGHVDTGLRLLERGASASARWKYTGATALIKAGYYGSVPLADALLARGVSPDEADDDGLTALYFAANYGYLDVLRRLLQAGASPRAARSPLVAAAGGGHVDVVQALLAAGSELEEVAWGRTGLGTAAMLNQAPAVDFLIEAGAHVDARDDNGRTPLMQAAVHGYPRIVERLLRAGADRSLVDNAGKTARDLIRPRRREELTALLADPPKPVVKVPKNYDEEHLGIKFSKETDRSKNGSWPCAATECSGQTKLLVALRHLYIPHGMEGHNNAFCYTFVAVCTTCGTGRLESFSHDCWSYDDPWDLAWVHVVAPEDVERLRTALRDCPRWEDAQCDCTVHAALLHSAQRLGPSTPATVELVDGGARFQRRQA</sequence>
<dbReference type="PANTHER" id="PTHR24183:SF1">
    <property type="entry name" value="FIBRONECTIN TYPE 3 AND ANKYRIN REPEAT DOMAINS PROTEIN 1"/>
    <property type="match status" value="1"/>
</dbReference>
<evidence type="ECO:0000256" key="1">
    <source>
        <dbReference type="PROSITE-ProRule" id="PRU00023"/>
    </source>
</evidence>
<feature type="repeat" description="ANK" evidence="1">
    <location>
        <begin position="338"/>
        <end position="370"/>
    </location>
</feature>
<proteinExistence type="predicted"/>
<dbReference type="InterPro" id="IPR002110">
    <property type="entry name" value="Ankyrin_rpt"/>
</dbReference>
<dbReference type="SUPFAM" id="SSF48403">
    <property type="entry name" value="Ankyrin repeat"/>
    <property type="match status" value="1"/>
</dbReference>
<feature type="repeat" description="ANK" evidence="1">
    <location>
        <begin position="305"/>
        <end position="337"/>
    </location>
</feature>
<keyword evidence="3" id="KW-1185">Reference proteome</keyword>
<gene>
    <name evidence="2" type="ORF">FKR81_12970</name>
</gene>
<feature type="repeat" description="ANK" evidence="1">
    <location>
        <begin position="273"/>
        <end position="301"/>
    </location>
</feature>
<dbReference type="InterPro" id="IPR036770">
    <property type="entry name" value="Ankyrin_rpt-contain_sf"/>
</dbReference>
<organism evidence="2 3">
    <name type="scientific">Lentzea tibetensis</name>
    <dbReference type="NCBI Taxonomy" id="2591470"/>
    <lineage>
        <taxon>Bacteria</taxon>
        <taxon>Bacillati</taxon>
        <taxon>Actinomycetota</taxon>
        <taxon>Actinomycetes</taxon>
        <taxon>Pseudonocardiales</taxon>
        <taxon>Pseudonocardiaceae</taxon>
        <taxon>Lentzea</taxon>
    </lineage>
</organism>
<keyword evidence="1" id="KW-0040">ANK repeat</keyword>
<dbReference type="OrthoDB" id="9812708at2"/>
<dbReference type="Gene3D" id="1.25.40.20">
    <property type="entry name" value="Ankyrin repeat-containing domain"/>
    <property type="match status" value="2"/>
</dbReference>
<dbReference type="SMART" id="SM00248">
    <property type="entry name" value="ANK"/>
    <property type="match status" value="6"/>
</dbReference>
<dbReference type="RefSeq" id="WP_146351483.1">
    <property type="nucleotide sequence ID" value="NZ_VOBR01000007.1"/>
</dbReference>